<dbReference type="AlphaFoldDB" id="A0AA86N978"/>
<keyword evidence="1" id="KW-0812">Transmembrane</keyword>
<evidence type="ECO:0000313" key="2">
    <source>
        <dbReference type="EMBL" id="CAI9915150.1"/>
    </source>
</evidence>
<comment type="caution">
    <text evidence="2">The sequence shown here is derived from an EMBL/GenBank/DDBJ whole genome shotgun (WGS) entry which is preliminary data.</text>
</comment>
<name>A0AA86N978_9EUKA</name>
<organism evidence="2">
    <name type="scientific">Hexamita inflata</name>
    <dbReference type="NCBI Taxonomy" id="28002"/>
    <lineage>
        <taxon>Eukaryota</taxon>
        <taxon>Metamonada</taxon>
        <taxon>Diplomonadida</taxon>
        <taxon>Hexamitidae</taxon>
        <taxon>Hexamitinae</taxon>
        <taxon>Hexamita</taxon>
    </lineage>
</organism>
<keyword evidence="4" id="KW-1185">Reference proteome</keyword>
<feature type="transmembrane region" description="Helical" evidence="1">
    <location>
        <begin position="138"/>
        <end position="160"/>
    </location>
</feature>
<evidence type="ECO:0000313" key="3">
    <source>
        <dbReference type="EMBL" id="CAL6092533.1"/>
    </source>
</evidence>
<dbReference type="EMBL" id="CATOUU010000064">
    <property type="protein sequence ID" value="CAI9915150.1"/>
    <property type="molecule type" value="Genomic_DNA"/>
</dbReference>
<keyword evidence="1" id="KW-0472">Membrane</keyword>
<protein>
    <submittedName>
        <fullName evidence="3">Hypothetical_protein</fullName>
    </submittedName>
</protein>
<evidence type="ECO:0000256" key="1">
    <source>
        <dbReference type="SAM" id="Phobius"/>
    </source>
</evidence>
<dbReference type="EMBL" id="CAXDID020000445">
    <property type="protein sequence ID" value="CAL6092533.1"/>
    <property type="molecule type" value="Genomic_DNA"/>
</dbReference>
<reference evidence="2" key="1">
    <citation type="submission" date="2023-06" db="EMBL/GenBank/DDBJ databases">
        <authorList>
            <person name="Kurt Z."/>
        </authorList>
    </citation>
    <scope>NUCLEOTIDE SEQUENCE</scope>
</reference>
<gene>
    <name evidence="2" type="ORF">HINF_LOCUS2795</name>
    <name evidence="3" type="ORF">HINF_LOCUS66312</name>
</gene>
<dbReference type="Proteomes" id="UP001642409">
    <property type="component" value="Unassembled WGS sequence"/>
</dbReference>
<accession>A0AA86N978</accession>
<reference evidence="3 4" key="2">
    <citation type="submission" date="2024-07" db="EMBL/GenBank/DDBJ databases">
        <authorList>
            <person name="Akdeniz Z."/>
        </authorList>
    </citation>
    <scope>NUCLEOTIDE SEQUENCE [LARGE SCALE GENOMIC DNA]</scope>
</reference>
<keyword evidence="1" id="KW-1133">Transmembrane helix</keyword>
<proteinExistence type="predicted"/>
<feature type="transmembrane region" description="Helical" evidence="1">
    <location>
        <begin position="12"/>
        <end position="32"/>
    </location>
</feature>
<evidence type="ECO:0000313" key="4">
    <source>
        <dbReference type="Proteomes" id="UP001642409"/>
    </source>
</evidence>
<sequence>MIKKILCQSLGIKITYTIVLCVIFSSSLFVSFDLLRSNQFLPKQFDNTVVQVEQTNIIDAKMLSPLLKIQFGGGYYSTDSKCFLDSKRIQIDSVYYYNNDKSSIIYDNFNKIYEVKCASARYINQYADTTITMYNTCLIFSICAIVVAVASITSIWLFCFNWCQCKCKVRGYEETQPLV</sequence>